<evidence type="ECO:0000313" key="2">
    <source>
        <dbReference type="Proteomes" id="UP000814140"/>
    </source>
</evidence>
<reference evidence="1" key="1">
    <citation type="submission" date="2021-03" db="EMBL/GenBank/DDBJ databases">
        <authorList>
            <consortium name="DOE Joint Genome Institute"/>
            <person name="Ahrendt S."/>
            <person name="Looney B.P."/>
            <person name="Miyauchi S."/>
            <person name="Morin E."/>
            <person name="Drula E."/>
            <person name="Courty P.E."/>
            <person name="Chicoki N."/>
            <person name="Fauchery L."/>
            <person name="Kohler A."/>
            <person name="Kuo A."/>
            <person name="Labutti K."/>
            <person name="Pangilinan J."/>
            <person name="Lipzen A."/>
            <person name="Riley R."/>
            <person name="Andreopoulos W."/>
            <person name="He G."/>
            <person name="Johnson J."/>
            <person name="Barry K.W."/>
            <person name="Grigoriev I.V."/>
            <person name="Nagy L."/>
            <person name="Hibbett D."/>
            <person name="Henrissat B."/>
            <person name="Matheny P.B."/>
            <person name="Labbe J."/>
            <person name="Martin F."/>
        </authorList>
    </citation>
    <scope>NUCLEOTIDE SEQUENCE</scope>
    <source>
        <strain evidence="1">HHB10654</strain>
    </source>
</reference>
<protein>
    <submittedName>
        <fullName evidence="1">CAMK/CAMKL/CHK1 protein kinase</fullName>
    </submittedName>
</protein>
<dbReference type="EMBL" id="MU277282">
    <property type="protein sequence ID" value="KAI0055713.1"/>
    <property type="molecule type" value="Genomic_DNA"/>
</dbReference>
<proteinExistence type="predicted"/>
<gene>
    <name evidence="1" type="ORF">BV25DRAFT_1983789</name>
</gene>
<keyword evidence="1" id="KW-0418">Kinase</keyword>
<organism evidence="1 2">
    <name type="scientific">Artomyces pyxidatus</name>
    <dbReference type="NCBI Taxonomy" id="48021"/>
    <lineage>
        <taxon>Eukaryota</taxon>
        <taxon>Fungi</taxon>
        <taxon>Dikarya</taxon>
        <taxon>Basidiomycota</taxon>
        <taxon>Agaricomycotina</taxon>
        <taxon>Agaricomycetes</taxon>
        <taxon>Russulales</taxon>
        <taxon>Auriscalpiaceae</taxon>
        <taxon>Artomyces</taxon>
    </lineage>
</organism>
<dbReference type="Proteomes" id="UP000814140">
    <property type="component" value="Unassembled WGS sequence"/>
</dbReference>
<keyword evidence="2" id="KW-1185">Reference proteome</keyword>
<evidence type="ECO:0000313" key="1">
    <source>
        <dbReference type="EMBL" id="KAI0055713.1"/>
    </source>
</evidence>
<accession>A0ACB8SHI1</accession>
<name>A0ACB8SHI1_9AGAM</name>
<keyword evidence="1" id="KW-0808">Transferase</keyword>
<sequence>MSPLRYPKLSGYRLVQKVGGGSFSSVFQAVHIEDHRVAACKVVTISKSTTAAERKTLDKEMRVHAALKHRNVLEFINAVIVEPDGKSPYFPAFYMLLEFAAGGDLFDKIAPDVGINEDLAHFYFKQLLDGLSYIHSEGVCHRDLKPENLLLDSVGTLKVSDFGLCSVYKLKESGRTRMLTERCGSLPYVAPELNSSDPYDAEPIDAWGIGVILFAMIAGNTPWDEPTRRSYEYSRYLNGEIFQDAPWNRIGKSVLSLITSLLTVDPKRRITLADAFQHPWVFRQSQIASQSPAELAEQLTQALRENGDLALVDPEMAPSGHTSISSKIDGDGDQIMQSAPQFSQFTQSILLFSQTQSGARYTPQLTRFYARIPPAMLLPAVEEALRGLGVKCRRPNETGTLDDGKIGTRITGHDGRKQGFLGSVEIEEYERAGSDGSPGSFCVLKRDAGEPVAWRRLWREMVQAPQVEPHVHRRRRDAGEGDMQT</sequence>
<reference evidence="1" key="2">
    <citation type="journal article" date="2022" name="New Phytol.">
        <title>Evolutionary transition to the ectomycorrhizal habit in the genomes of a hyperdiverse lineage of mushroom-forming fungi.</title>
        <authorList>
            <person name="Looney B."/>
            <person name="Miyauchi S."/>
            <person name="Morin E."/>
            <person name="Drula E."/>
            <person name="Courty P.E."/>
            <person name="Kohler A."/>
            <person name="Kuo A."/>
            <person name="LaButti K."/>
            <person name="Pangilinan J."/>
            <person name="Lipzen A."/>
            <person name="Riley R."/>
            <person name="Andreopoulos W."/>
            <person name="He G."/>
            <person name="Johnson J."/>
            <person name="Nolan M."/>
            <person name="Tritt A."/>
            <person name="Barry K.W."/>
            <person name="Grigoriev I.V."/>
            <person name="Nagy L.G."/>
            <person name="Hibbett D."/>
            <person name="Henrissat B."/>
            <person name="Matheny P.B."/>
            <person name="Labbe J."/>
            <person name="Martin F.M."/>
        </authorList>
    </citation>
    <scope>NUCLEOTIDE SEQUENCE</scope>
    <source>
        <strain evidence="1">HHB10654</strain>
    </source>
</reference>
<comment type="caution">
    <text evidence="1">The sequence shown here is derived from an EMBL/GenBank/DDBJ whole genome shotgun (WGS) entry which is preliminary data.</text>
</comment>